<protein>
    <submittedName>
        <fullName evidence="1">11764_t:CDS:1</fullName>
    </submittedName>
</protein>
<feature type="non-terminal residue" evidence="1">
    <location>
        <position position="86"/>
    </location>
</feature>
<sequence length="86" mass="9972">SISWENPLGFPKEKIDAIASVNIIINEYKKSLADIFKITQKNIDIIQYTLLDMLLNYNTENEKKEFLDVVTEVLINADLEIEDIKQ</sequence>
<evidence type="ECO:0000313" key="1">
    <source>
        <dbReference type="EMBL" id="CAG8780592.1"/>
    </source>
</evidence>
<proteinExistence type="predicted"/>
<feature type="non-terminal residue" evidence="1">
    <location>
        <position position="1"/>
    </location>
</feature>
<name>A0ACA9R7Q5_9GLOM</name>
<comment type="caution">
    <text evidence="1">The sequence shown here is derived from an EMBL/GenBank/DDBJ whole genome shotgun (WGS) entry which is preliminary data.</text>
</comment>
<organism evidence="1 2">
    <name type="scientific">Cetraspora pellucida</name>
    <dbReference type="NCBI Taxonomy" id="1433469"/>
    <lineage>
        <taxon>Eukaryota</taxon>
        <taxon>Fungi</taxon>
        <taxon>Fungi incertae sedis</taxon>
        <taxon>Mucoromycota</taxon>
        <taxon>Glomeromycotina</taxon>
        <taxon>Glomeromycetes</taxon>
        <taxon>Diversisporales</taxon>
        <taxon>Gigasporaceae</taxon>
        <taxon>Cetraspora</taxon>
    </lineage>
</organism>
<dbReference type="EMBL" id="CAJVPW010060264">
    <property type="protein sequence ID" value="CAG8780592.1"/>
    <property type="molecule type" value="Genomic_DNA"/>
</dbReference>
<accession>A0ACA9R7Q5</accession>
<evidence type="ECO:0000313" key="2">
    <source>
        <dbReference type="Proteomes" id="UP000789366"/>
    </source>
</evidence>
<gene>
    <name evidence="1" type="ORF">SPELUC_LOCUS16384</name>
</gene>
<reference evidence="1" key="1">
    <citation type="submission" date="2021-06" db="EMBL/GenBank/DDBJ databases">
        <authorList>
            <person name="Kallberg Y."/>
            <person name="Tangrot J."/>
            <person name="Rosling A."/>
        </authorList>
    </citation>
    <scope>NUCLEOTIDE SEQUENCE</scope>
    <source>
        <strain evidence="1">28 12/20/2015</strain>
    </source>
</reference>
<dbReference type="Proteomes" id="UP000789366">
    <property type="component" value="Unassembled WGS sequence"/>
</dbReference>
<keyword evidence="2" id="KW-1185">Reference proteome</keyword>